<evidence type="ECO:0000313" key="2">
    <source>
        <dbReference type="Proteomes" id="UP000283872"/>
    </source>
</evidence>
<evidence type="ECO:0008006" key="3">
    <source>
        <dbReference type="Google" id="ProtNLM"/>
    </source>
</evidence>
<reference evidence="1 2" key="1">
    <citation type="submission" date="2018-08" db="EMBL/GenBank/DDBJ databases">
        <title>A genome reference for cultivated species of the human gut microbiota.</title>
        <authorList>
            <person name="Zou Y."/>
            <person name="Xue W."/>
            <person name="Luo G."/>
        </authorList>
    </citation>
    <scope>NUCLEOTIDE SEQUENCE [LARGE SCALE GENOMIC DNA]</scope>
    <source>
        <strain evidence="1 2">AF24-12</strain>
    </source>
</reference>
<dbReference type="Proteomes" id="UP000283872">
    <property type="component" value="Unassembled WGS sequence"/>
</dbReference>
<organism evidence="1 2">
    <name type="scientific">Segatella copri</name>
    <dbReference type="NCBI Taxonomy" id="165179"/>
    <lineage>
        <taxon>Bacteria</taxon>
        <taxon>Pseudomonadati</taxon>
        <taxon>Bacteroidota</taxon>
        <taxon>Bacteroidia</taxon>
        <taxon>Bacteroidales</taxon>
        <taxon>Prevotellaceae</taxon>
        <taxon>Segatella</taxon>
    </lineage>
</organism>
<evidence type="ECO:0000313" key="1">
    <source>
        <dbReference type="EMBL" id="RGS18034.1"/>
    </source>
</evidence>
<dbReference type="AlphaFoldDB" id="A0A3E5E988"/>
<comment type="caution">
    <text evidence="1">The sequence shown here is derived from an EMBL/GenBank/DDBJ whole genome shotgun (WGS) entry which is preliminary data.</text>
</comment>
<protein>
    <recommendedName>
        <fullName evidence="3">Phage protein</fullName>
    </recommendedName>
</protein>
<sequence>MKKYRKKPVTIEAIQWNGKNLSEIDNFMGGIVENKETTLVIHTLEGDMEASIGDYIIKGVNGEFYPCKPDIFAKTYEEVIE</sequence>
<dbReference type="EMBL" id="QRVA01000006">
    <property type="protein sequence ID" value="RGS18034.1"/>
    <property type="molecule type" value="Genomic_DNA"/>
</dbReference>
<proteinExistence type="predicted"/>
<accession>A0A3E5E988</accession>
<name>A0A3E5E988_9BACT</name>
<gene>
    <name evidence="1" type="ORF">DWY11_04090</name>
</gene>